<keyword evidence="6 8" id="KW-1133">Transmembrane helix</keyword>
<dbReference type="PANTHER" id="PTHR13929">
    <property type="entry name" value="1,4-DIHYDROXY-2-NAPHTHOATE OCTAPRENYLTRANSFERASE"/>
    <property type="match status" value="1"/>
</dbReference>
<dbReference type="EC" id="2.5.1.74" evidence="8 9"/>
<evidence type="ECO:0000313" key="11">
    <source>
        <dbReference type="Proteomes" id="UP000256405"/>
    </source>
</evidence>
<gene>
    <name evidence="8" type="primary">menA</name>
    <name evidence="10" type="ORF">C8N25_10819</name>
</gene>
<keyword evidence="11" id="KW-1185">Reference proteome</keyword>
<feature type="transmembrane region" description="Helical" evidence="8">
    <location>
        <begin position="181"/>
        <end position="199"/>
    </location>
</feature>
<evidence type="ECO:0000256" key="5">
    <source>
        <dbReference type="ARBA" id="ARBA00022692"/>
    </source>
</evidence>
<keyword evidence="4 8" id="KW-0808">Transferase</keyword>
<dbReference type="OrthoDB" id="9767568at2"/>
<comment type="pathway">
    <text evidence="8">Quinol/quinone metabolism; menaquinone biosynthesis; menaquinol from 1,4-dihydroxy-2-naphthoate: step 1/2.</text>
</comment>
<sequence>MKQTIQSKKEAWLHAVRLRTLPLALASIFAGSFLAAYKSVFRWEILLFASLTTIFLQILSNLSNDYGDTIHGADHQDRQGPVRAVQSGLISLPEMKKAMYLFAAFALVSGLILLYLSVQDWVLFGIFLVLGLAAIWASISYTSGNTPYGYSGLGDISVFIFFGLLGVYGTYFLHSLAWDNSVIWIGIALGLFSAAVLNINNIRDIESDTTAGKKSIPVRIGKIAAIRYNWFLIMGGNYCLILFAFITKEWTSLLALAVFPQMIKIGINVQRGKDSKTIDPNLKKMAISTLVWVILFGIGLVFLGKSQ</sequence>
<dbReference type="InterPro" id="IPR044878">
    <property type="entry name" value="UbiA_sf"/>
</dbReference>
<feature type="transmembrane region" description="Helical" evidence="8">
    <location>
        <begin position="98"/>
        <end position="116"/>
    </location>
</feature>
<comment type="subcellular location">
    <subcellularLocation>
        <location evidence="8">Cell membrane</location>
        <topology evidence="8">Multi-pass membrane protein</topology>
    </subcellularLocation>
    <subcellularLocation>
        <location evidence="1">Membrane</location>
        <topology evidence="1">Multi-pass membrane protein</topology>
    </subcellularLocation>
</comment>
<evidence type="ECO:0000256" key="9">
    <source>
        <dbReference type="NCBIfam" id="TIGR00751"/>
    </source>
</evidence>
<protein>
    <recommendedName>
        <fullName evidence="8 9">1,4-dihydroxy-2-naphthoate octaprenyltransferase</fullName>
        <shortName evidence="8">DHNA-octaprenyltransferase</shortName>
        <ecNumber evidence="8 9">2.5.1.74</ecNumber>
    </recommendedName>
</protein>
<keyword evidence="5 8" id="KW-0812">Transmembrane</keyword>
<comment type="similarity">
    <text evidence="8">Belongs to the MenA family. Type 1 subfamily.</text>
</comment>
<dbReference type="PANTHER" id="PTHR13929:SF0">
    <property type="entry name" value="UBIA PRENYLTRANSFERASE DOMAIN-CONTAINING PROTEIN 1"/>
    <property type="match status" value="1"/>
</dbReference>
<reference evidence="10 11" key="1">
    <citation type="submission" date="2018-08" db="EMBL/GenBank/DDBJ databases">
        <title>Genomic Encyclopedia of Archaeal and Bacterial Type Strains, Phase II (KMG-II): from individual species to whole genera.</title>
        <authorList>
            <person name="Goeker M."/>
        </authorList>
    </citation>
    <scope>NUCLEOTIDE SEQUENCE [LARGE SCALE GENOMIC DNA]</scope>
    <source>
        <strain evidence="10 11">DSM 15986</strain>
    </source>
</reference>
<evidence type="ECO:0000256" key="1">
    <source>
        <dbReference type="ARBA" id="ARBA00004141"/>
    </source>
</evidence>
<dbReference type="InterPro" id="IPR000537">
    <property type="entry name" value="UbiA_prenyltransferase"/>
</dbReference>
<dbReference type="Gene3D" id="1.20.120.1780">
    <property type="entry name" value="UbiA prenyltransferase"/>
    <property type="match status" value="1"/>
</dbReference>
<evidence type="ECO:0000256" key="6">
    <source>
        <dbReference type="ARBA" id="ARBA00022989"/>
    </source>
</evidence>
<feature type="transmembrane region" description="Helical" evidence="8">
    <location>
        <begin position="285"/>
        <end position="304"/>
    </location>
</feature>
<dbReference type="EMBL" id="QUNF01000008">
    <property type="protein sequence ID" value="REG88586.1"/>
    <property type="molecule type" value="Genomic_DNA"/>
</dbReference>
<dbReference type="GO" id="GO:0005886">
    <property type="term" value="C:plasma membrane"/>
    <property type="evidence" value="ECO:0007669"/>
    <property type="project" value="UniProtKB-SubCell"/>
</dbReference>
<dbReference type="GO" id="GO:0046428">
    <property type="term" value="F:1,4-dihydroxy-2-naphthoate polyprenyltransferase activity"/>
    <property type="evidence" value="ECO:0007669"/>
    <property type="project" value="UniProtKB-UniRule"/>
</dbReference>
<keyword evidence="7 8" id="KW-0472">Membrane</keyword>
<dbReference type="RefSeq" id="WP_086543809.1">
    <property type="nucleotide sequence ID" value="NZ_MSSW01000092.1"/>
</dbReference>
<dbReference type="InterPro" id="IPR026046">
    <property type="entry name" value="UBIAD1"/>
</dbReference>
<dbReference type="Proteomes" id="UP000256405">
    <property type="component" value="Unassembled WGS sequence"/>
</dbReference>
<dbReference type="CDD" id="cd13962">
    <property type="entry name" value="PT_UbiA_UBIAD1"/>
    <property type="match status" value="1"/>
</dbReference>
<evidence type="ECO:0000256" key="2">
    <source>
        <dbReference type="ARBA" id="ARBA00022428"/>
    </source>
</evidence>
<dbReference type="InterPro" id="IPR004657">
    <property type="entry name" value="MenA"/>
</dbReference>
<dbReference type="AlphaFoldDB" id="A0A3E0DZK8"/>
<comment type="function">
    <text evidence="8">Conversion of 1,4-dihydroxy-2-naphthoate (DHNA) to demethylmenaquinone (DMK).</text>
</comment>
<dbReference type="UniPathway" id="UPA00079">
    <property type="reaction ID" value="UER00168"/>
</dbReference>
<feature type="transmembrane region" description="Helical" evidence="8">
    <location>
        <begin position="228"/>
        <end position="246"/>
    </location>
</feature>
<evidence type="ECO:0000256" key="4">
    <source>
        <dbReference type="ARBA" id="ARBA00022679"/>
    </source>
</evidence>
<dbReference type="Pfam" id="PF01040">
    <property type="entry name" value="UbiA"/>
    <property type="match status" value="1"/>
</dbReference>
<feature type="transmembrane region" description="Helical" evidence="8">
    <location>
        <begin position="43"/>
        <end position="62"/>
    </location>
</feature>
<dbReference type="GO" id="GO:0042371">
    <property type="term" value="P:vitamin K biosynthetic process"/>
    <property type="evidence" value="ECO:0007669"/>
    <property type="project" value="TreeGrafter"/>
</dbReference>
<dbReference type="NCBIfam" id="TIGR00751">
    <property type="entry name" value="menA"/>
    <property type="match status" value="1"/>
</dbReference>
<dbReference type="Gene3D" id="1.10.357.140">
    <property type="entry name" value="UbiA prenyltransferase"/>
    <property type="match status" value="1"/>
</dbReference>
<evidence type="ECO:0000256" key="7">
    <source>
        <dbReference type="ARBA" id="ARBA00023136"/>
    </source>
</evidence>
<keyword evidence="2 8" id="KW-0474">Menaquinone biosynthesis</keyword>
<dbReference type="GO" id="GO:0009234">
    <property type="term" value="P:menaquinone biosynthetic process"/>
    <property type="evidence" value="ECO:0007669"/>
    <property type="project" value="UniProtKB-UniRule"/>
</dbReference>
<organism evidence="10 11">
    <name type="scientific">Algoriphagus antarcticus</name>
    <dbReference type="NCBI Taxonomy" id="238540"/>
    <lineage>
        <taxon>Bacteria</taxon>
        <taxon>Pseudomonadati</taxon>
        <taxon>Bacteroidota</taxon>
        <taxon>Cytophagia</taxon>
        <taxon>Cytophagales</taxon>
        <taxon>Cyclobacteriaceae</taxon>
        <taxon>Algoriphagus</taxon>
    </lineage>
</organism>
<evidence type="ECO:0000256" key="3">
    <source>
        <dbReference type="ARBA" id="ARBA00022475"/>
    </source>
</evidence>
<accession>A0A3E0DZK8</accession>
<feature type="transmembrane region" description="Helical" evidence="8">
    <location>
        <begin position="20"/>
        <end position="37"/>
    </location>
</feature>
<keyword evidence="3 8" id="KW-1003">Cell membrane</keyword>
<dbReference type="HAMAP" id="MF_01937">
    <property type="entry name" value="MenA_1"/>
    <property type="match status" value="1"/>
</dbReference>
<comment type="caution">
    <text evidence="10">The sequence shown here is derived from an EMBL/GenBank/DDBJ whole genome shotgun (WGS) entry which is preliminary data.</text>
</comment>
<name>A0A3E0DZK8_9BACT</name>
<evidence type="ECO:0000313" key="10">
    <source>
        <dbReference type="EMBL" id="REG88586.1"/>
    </source>
</evidence>
<proteinExistence type="inferred from homology"/>
<feature type="transmembrane region" description="Helical" evidence="8">
    <location>
        <begin position="122"/>
        <end position="141"/>
    </location>
</feature>
<evidence type="ECO:0000256" key="8">
    <source>
        <dbReference type="HAMAP-Rule" id="MF_01937"/>
    </source>
</evidence>
<dbReference type="PIRSF" id="PIRSF005355">
    <property type="entry name" value="UBIAD1"/>
    <property type="match status" value="1"/>
</dbReference>
<feature type="transmembrane region" description="Helical" evidence="8">
    <location>
        <begin position="148"/>
        <end position="169"/>
    </location>
</feature>
<comment type="catalytic activity">
    <reaction evidence="8">
        <text>an all-trans-polyprenyl diphosphate + 1,4-dihydroxy-2-naphthoate + H(+) = a 2-demethylmenaquinol + CO2 + diphosphate</text>
        <dbReference type="Rhea" id="RHEA:26478"/>
        <dbReference type="Rhea" id="RHEA-COMP:9563"/>
        <dbReference type="Rhea" id="RHEA-COMP:9564"/>
        <dbReference type="ChEBI" id="CHEBI:11173"/>
        <dbReference type="ChEBI" id="CHEBI:15378"/>
        <dbReference type="ChEBI" id="CHEBI:16526"/>
        <dbReference type="ChEBI" id="CHEBI:33019"/>
        <dbReference type="ChEBI" id="CHEBI:55437"/>
        <dbReference type="ChEBI" id="CHEBI:58914"/>
        <dbReference type="EC" id="2.5.1.74"/>
    </reaction>
</comment>